<proteinExistence type="predicted"/>
<gene>
    <name evidence="1" type="ORF">ATO11_20125</name>
</gene>
<evidence type="ECO:0000313" key="2">
    <source>
        <dbReference type="Proteomes" id="UP000036938"/>
    </source>
</evidence>
<sequence length="165" mass="18024">MLAASRRTGAIVKAMMATRAAMGQQCVTQGGTGAVKTNVQRSGFQPQVCRNHRAITVVDVNSADQFGITRTQFSDQPFDAVADHVHVFDRVIRDNSRLSFQCDSLLQTPGPSRLAIVIIQCRTQHRVQPGVHAVRLAQLILTCQNADAKFLQHVLSIGSVSQPFD</sequence>
<keyword evidence="2" id="KW-1185">Reference proteome</keyword>
<reference evidence="1 2" key="1">
    <citation type="journal article" date="2015" name="Int. J. Syst. Evol. Microbiol.">
        <title>Aestuariivita atlantica sp. nov., isolated from deep sea sediment of the Atlantic Ocean.</title>
        <authorList>
            <person name="Li G."/>
            <person name="Lai Q."/>
            <person name="Du Y."/>
            <person name="Liu X."/>
            <person name="Sun F."/>
            <person name="Shao Z."/>
        </authorList>
    </citation>
    <scope>NUCLEOTIDE SEQUENCE [LARGE SCALE GENOMIC DNA]</scope>
    <source>
        <strain evidence="1 2">22II-S11-z3</strain>
    </source>
</reference>
<accession>A0A0L1JJK7</accession>
<protein>
    <submittedName>
        <fullName evidence="1">Uncharacterized protein</fullName>
    </submittedName>
</protein>
<name>A0A0L1JJK7_9RHOB</name>
<dbReference type="Proteomes" id="UP000036938">
    <property type="component" value="Unassembled WGS sequence"/>
</dbReference>
<dbReference type="EMBL" id="AQQZ01000023">
    <property type="protein sequence ID" value="KNG91907.1"/>
    <property type="molecule type" value="Genomic_DNA"/>
</dbReference>
<comment type="caution">
    <text evidence="1">The sequence shown here is derived from an EMBL/GenBank/DDBJ whole genome shotgun (WGS) entry which is preliminary data.</text>
</comment>
<dbReference type="AlphaFoldDB" id="A0A0L1JJK7"/>
<organism evidence="1 2">
    <name type="scientific">Pseudaestuariivita atlantica</name>
    <dbReference type="NCBI Taxonomy" id="1317121"/>
    <lineage>
        <taxon>Bacteria</taxon>
        <taxon>Pseudomonadati</taxon>
        <taxon>Pseudomonadota</taxon>
        <taxon>Alphaproteobacteria</taxon>
        <taxon>Rhodobacterales</taxon>
        <taxon>Paracoccaceae</taxon>
        <taxon>Pseudaestuariivita</taxon>
    </lineage>
</organism>
<evidence type="ECO:0000313" key="1">
    <source>
        <dbReference type="EMBL" id="KNG91907.1"/>
    </source>
</evidence>